<dbReference type="InterPro" id="IPR001190">
    <property type="entry name" value="SRCR"/>
</dbReference>
<keyword evidence="4" id="KW-0325">Glycoprotein</keyword>
<evidence type="ECO:0000256" key="5">
    <source>
        <dbReference type="PROSITE-ProRule" id="PRU00196"/>
    </source>
</evidence>
<dbReference type="PROSITE" id="PS50287">
    <property type="entry name" value="SRCR_2"/>
    <property type="match status" value="1"/>
</dbReference>
<evidence type="ECO:0000259" key="6">
    <source>
        <dbReference type="PROSITE" id="PS50287"/>
    </source>
</evidence>
<keyword evidence="1" id="KW-0732">Signal</keyword>
<dbReference type="Proteomes" id="UP001186944">
    <property type="component" value="Unassembled WGS sequence"/>
</dbReference>
<feature type="disulfide bond" evidence="5">
    <location>
        <begin position="70"/>
        <end position="80"/>
    </location>
</feature>
<dbReference type="AlphaFoldDB" id="A0AA89C7C3"/>
<reference evidence="7" key="1">
    <citation type="submission" date="2019-08" db="EMBL/GenBank/DDBJ databases">
        <title>The improved chromosome-level genome for the pearl oyster Pinctada fucata martensii using PacBio sequencing and Hi-C.</title>
        <authorList>
            <person name="Zheng Z."/>
        </authorList>
    </citation>
    <scope>NUCLEOTIDE SEQUENCE</scope>
    <source>
        <strain evidence="7">ZZ-2019</strain>
        <tissue evidence="7">Adductor muscle</tissue>
    </source>
</reference>
<dbReference type="Pfam" id="PF00530">
    <property type="entry name" value="SRCR"/>
    <property type="match status" value="1"/>
</dbReference>
<dbReference type="PANTHER" id="PTHR48071:SF18">
    <property type="entry name" value="DELETED IN MALIGNANT BRAIN TUMORS 1 PROTEIN-RELATED"/>
    <property type="match status" value="1"/>
</dbReference>
<protein>
    <recommendedName>
        <fullName evidence="6">SRCR domain-containing protein</fullName>
    </recommendedName>
</protein>
<keyword evidence="2" id="KW-0677">Repeat</keyword>
<organism evidence="7 8">
    <name type="scientific">Pinctada imbricata</name>
    <name type="common">Atlantic pearl-oyster</name>
    <name type="synonym">Pinctada martensii</name>
    <dbReference type="NCBI Taxonomy" id="66713"/>
    <lineage>
        <taxon>Eukaryota</taxon>
        <taxon>Metazoa</taxon>
        <taxon>Spiralia</taxon>
        <taxon>Lophotrochozoa</taxon>
        <taxon>Mollusca</taxon>
        <taxon>Bivalvia</taxon>
        <taxon>Autobranchia</taxon>
        <taxon>Pteriomorphia</taxon>
        <taxon>Pterioida</taxon>
        <taxon>Pterioidea</taxon>
        <taxon>Pteriidae</taxon>
        <taxon>Pinctada</taxon>
    </lineage>
</organism>
<feature type="disulfide bond" evidence="5">
    <location>
        <begin position="39"/>
        <end position="100"/>
    </location>
</feature>
<dbReference type="Gene3D" id="3.10.250.10">
    <property type="entry name" value="SRCR-like domain"/>
    <property type="match status" value="1"/>
</dbReference>
<evidence type="ECO:0000256" key="4">
    <source>
        <dbReference type="ARBA" id="ARBA00023180"/>
    </source>
</evidence>
<keyword evidence="3 5" id="KW-1015">Disulfide bond</keyword>
<sequence length="113" mass="12558">VRLVGGWGPYEGRVEVFYNNEWRTVCDDSFDQKEARVICNQLGYYGNATAKSDAFFGEGAGKILLDDLQCTGSERKLIECGHNGRRKHNCGHSEDASVICTGRLSIKLTGLHF</sequence>
<evidence type="ECO:0000256" key="3">
    <source>
        <dbReference type="ARBA" id="ARBA00023157"/>
    </source>
</evidence>
<dbReference type="PRINTS" id="PR00258">
    <property type="entry name" value="SPERACTRCPTR"/>
</dbReference>
<feature type="non-terminal residue" evidence="7">
    <location>
        <position position="1"/>
    </location>
</feature>
<comment type="caution">
    <text evidence="7">The sequence shown here is derived from an EMBL/GenBank/DDBJ whole genome shotgun (WGS) entry which is preliminary data.</text>
</comment>
<evidence type="ECO:0000256" key="2">
    <source>
        <dbReference type="ARBA" id="ARBA00022737"/>
    </source>
</evidence>
<dbReference type="SUPFAM" id="SSF56487">
    <property type="entry name" value="SRCR-like"/>
    <property type="match status" value="1"/>
</dbReference>
<proteinExistence type="predicted"/>
<keyword evidence="8" id="KW-1185">Reference proteome</keyword>
<dbReference type="PANTHER" id="PTHR48071">
    <property type="entry name" value="SRCR DOMAIN-CONTAINING PROTEIN"/>
    <property type="match status" value="1"/>
</dbReference>
<dbReference type="EMBL" id="VSWD01000007">
    <property type="protein sequence ID" value="KAK3097845.1"/>
    <property type="molecule type" value="Genomic_DNA"/>
</dbReference>
<dbReference type="InterPro" id="IPR036772">
    <property type="entry name" value="SRCR-like_dom_sf"/>
</dbReference>
<feature type="disulfide bond" evidence="5">
    <location>
        <begin position="26"/>
        <end position="90"/>
    </location>
</feature>
<gene>
    <name evidence="7" type="ORF">FSP39_013751</name>
</gene>
<dbReference type="GO" id="GO:0016020">
    <property type="term" value="C:membrane"/>
    <property type="evidence" value="ECO:0007669"/>
    <property type="project" value="InterPro"/>
</dbReference>
<evidence type="ECO:0000313" key="8">
    <source>
        <dbReference type="Proteomes" id="UP001186944"/>
    </source>
</evidence>
<evidence type="ECO:0000313" key="7">
    <source>
        <dbReference type="EMBL" id="KAK3097845.1"/>
    </source>
</evidence>
<dbReference type="FunFam" id="3.10.250.10:FF:000006">
    <property type="entry name" value="neurotrypsin isoform X2"/>
    <property type="match status" value="1"/>
</dbReference>
<name>A0AA89C7C3_PINIB</name>
<dbReference type="SMART" id="SM00202">
    <property type="entry name" value="SR"/>
    <property type="match status" value="1"/>
</dbReference>
<evidence type="ECO:0000256" key="1">
    <source>
        <dbReference type="ARBA" id="ARBA00022729"/>
    </source>
</evidence>
<accession>A0AA89C7C3</accession>
<feature type="domain" description="SRCR" evidence="6">
    <location>
        <begin position="1"/>
        <end position="101"/>
    </location>
</feature>